<dbReference type="InterPro" id="IPR006179">
    <property type="entry name" value="5_nucleotidase/apyrase"/>
</dbReference>
<dbReference type="Gene3D" id="3.60.21.10">
    <property type="match status" value="1"/>
</dbReference>
<proteinExistence type="inferred from homology"/>
<keyword evidence="3" id="KW-1133">Transmembrane helix</keyword>
<dbReference type="PROSITE" id="PS00786">
    <property type="entry name" value="5_NUCLEOTIDASE_2"/>
    <property type="match status" value="1"/>
</dbReference>
<dbReference type="EMBL" id="JAQOSQ010000010">
    <property type="protein sequence ID" value="MDJ1183847.1"/>
    <property type="molecule type" value="Genomic_DNA"/>
</dbReference>
<organism evidence="6 7">
    <name type="scientific">Roseofilum casamattae BLCC-M143</name>
    <dbReference type="NCBI Taxonomy" id="3022442"/>
    <lineage>
        <taxon>Bacteria</taxon>
        <taxon>Bacillati</taxon>
        <taxon>Cyanobacteriota</taxon>
        <taxon>Cyanophyceae</taxon>
        <taxon>Desertifilales</taxon>
        <taxon>Desertifilaceae</taxon>
        <taxon>Roseofilum</taxon>
        <taxon>Roseofilum casamattae</taxon>
    </lineage>
</organism>
<keyword evidence="7" id="KW-1185">Reference proteome</keyword>
<evidence type="ECO:0000256" key="1">
    <source>
        <dbReference type="ARBA" id="ARBA00022729"/>
    </source>
</evidence>
<dbReference type="InterPro" id="IPR004843">
    <property type="entry name" value="Calcineurin-like_PHP"/>
</dbReference>
<dbReference type="InterPro" id="IPR036907">
    <property type="entry name" value="5'-Nucleotdase_C_sf"/>
</dbReference>
<protein>
    <submittedName>
        <fullName evidence="6">5'-nucleotidase C-terminal domain-containing protein</fullName>
    </submittedName>
</protein>
<evidence type="ECO:0000259" key="4">
    <source>
        <dbReference type="Pfam" id="PF00149"/>
    </source>
</evidence>
<keyword evidence="3" id="KW-0812">Transmembrane</keyword>
<feature type="domain" description="5'-Nucleotidase C-terminal" evidence="5">
    <location>
        <begin position="339"/>
        <end position="499"/>
    </location>
</feature>
<keyword evidence="3" id="KW-0472">Membrane</keyword>
<accession>A0ABT7BYI7</accession>
<keyword evidence="2" id="KW-0547">Nucleotide-binding</keyword>
<dbReference type="CDD" id="cd07409">
    <property type="entry name" value="MPP_CD73_N"/>
    <property type="match status" value="1"/>
</dbReference>
<dbReference type="InterPro" id="IPR006146">
    <property type="entry name" value="5'-Nucleotdase_CS"/>
</dbReference>
<dbReference type="PANTHER" id="PTHR11575:SF24">
    <property type="entry name" value="5'-NUCLEOTIDASE"/>
    <property type="match status" value="1"/>
</dbReference>
<dbReference type="Proteomes" id="UP001232992">
    <property type="component" value="Unassembled WGS sequence"/>
</dbReference>
<dbReference type="Pfam" id="PF02872">
    <property type="entry name" value="5_nucleotid_C"/>
    <property type="match status" value="1"/>
</dbReference>
<dbReference type="PROSITE" id="PS00785">
    <property type="entry name" value="5_NUCLEOTIDASE_1"/>
    <property type="match status" value="1"/>
</dbReference>
<keyword evidence="1" id="KW-0732">Signal</keyword>
<comment type="caution">
    <text evidence="6">The sequence shown here is derived from an EMBL/GenBank/DDBJ whole genome shotgun (WGS) entry which is preliminary data.</text>
</comment>
<evidence type="ECO:0000313" key="7">
    <source>
        <dbReference type="Proteomes" id="UP001232992"/>
    </source>
</evidence>
<evidence type="ECO:0000259" key="5">
    <source>
        <dbReference type="Pfam" id="PF02872"/>
    </source>
</evidence>
<dbReference type="Gene3D" id="3.90.780.10">
    <property type="entry name" value="5'-Nucleotidase, C-terminal domain"/>
    <property type="match status" value="1"/>
</dbReference>
<dbReference type="PANTHER" id="PTHR11575">
    <property type="entry name" value="5'-NUCLEOTIDASE-RELATED"/>
    <property type="match status" value="1"/>
</dbReference>
<dbReference type="SUPFAM" id="SSF55816">
    <property type="entry name" value="5'-nucleotidase (syn. UDP-sugar hydrolase), C-terminal domain"/>
    <property type="match status" value="1"/>
</dbReference>
<dbReference type="Pfam" id="PF00149">
    <property type="entry name" value="Metallophos"/>
    <property type="match status" value="1"/>
</dbReference>
<sequence>MNRLNPWLKITTPFIVGLLLALLYSWWSDASIASSSFELRLLHTNDHHAHLEPVKAGDKGTLGGIAQRKTLIDRLRQESEANHQPLLLLDAGDVFQGTLYFNTYQGQADLEFYNRLDYDAMTVGNHEFDRGQEPLAEFIQGADFPVLSANLDVNSSSPLFGLTKPWIILERDREKIGIIGLTTDRTPELSNVGEGIVFQDPIVTARKSVAELSKQGINKIVALTHLGIAQDLQLAQQVDGIDVILGGHSHTKLGEIPGAENPYPIVRKTPNGDPILVATDWEWGKYLGDLQVEFDRQGKLTQWNGNLHAIDETIPADPEFETILQDLRQPIQAMKAEMIGETSVRLNGDRDEIRRKATNLGTLIAEAMLSKTKGSGAQVAITNGGGIRASIARGPIAFGQVLEVLPFGNTIIQIELTGEQIAETLEYGVSQIEHGGGCFPQVAGLQFSWDATLPVGSRVTNIKMRQPDGAYVPLNNRETYRVVTTKFLYKGGDGYSGFQQGQNKLDTGYLLSDSLIEYIRAHSPIR</sequence>
<feature type="domain" description="Calcineurin-like phosphoesterase" evidence="4">
    <location>
        <begin position="39"/>
        <end position="251"/>
    </location>
</feature>
<evidence type="ECO:0000256" key="2">
    <source>
        <dbReference type="RuleBase" id="RU362119"/>
    </source>
</evidence>
<gene>
    <name evidence="6" type="ORF">PMH09_11685</name>
</gene>
<dbReference type="PRINTS" id="PR01607">
    <property type="entry name" value="APYRASEFAMLY"/>
</dbReference>
<keyword evidence="2" id="KW-0378">Hydrolase</keyword>
<dbReference type="InterPro" id="IPR008334">
    <property type="entry name" value="5'-Nucleotdase_C"/>
</dbReference>
<reference evidence="6 7" key="1">
    <citation type="submission" date="2023-01" db="EMBL/GenBank/DDBJ databases">
        <title>Novel diversity within Roseofilum (Cyanobacteria; Desertifilaceae) from marine benthic mats with descriptions of four novel species.</title>
        <authorList>
            <person name="Wang Y."/>
            <person name="Berthold D.E."/>
            <person name="Hu J."/>
            <person name="Lefler F.W."/>
            <person name="Laughinghouse H.D. IV."/>
        </authorList>
    </citation>
    <scope>NUCLEOTIDE SEQUENCE [LARGE SCALE GENOMIC DNA]</scope>
    <source>
        <strain evidence="6 7">BLCC-M143</strain>
    </source>
</reference>
<evidence type="ECO:0000313" key="6">
    <source>
        <dbReference type="EMBL" id="MDJ1183847.1"/>
    </source>
</evidence>
<comment type="similarity">
    <text evidence="2">Belongs to the 5'-nucleotidase family.</text>
</comment>
<dbReference type="InterPro" id="IPR029052">
    <property type="entry name" value="Metallo-depent_PP-like"/>
</dbReference>
<evidence type="ECO:0000256" key="3">
    <source>
        <dbReference type="SAM" id="Phobius"/>
    </source>
</evidence>
<name>A0ABT7BYI7_9CYAN</name>
<feature type="transmembrane region" description="Helical" evidence="3">
    <location>
        <begin position="7"/>
        <end position="27"/>
    </location>
</feature>
<dbReference type="SUPFAM" id="SSF56300">
    <property type="entry name" value="Metallo-dependent phosphatases"/>
    <property type="match status" value="1"/>
</dbReference>
<dbReference type="RefSeq" id="WP_283758499.1">
    <property type="nucleotide sequence ID" value="NZ_JAQOSQ010000010.1"/>
</dbReference>